<evidence type="ECO:0000313" key="2">
    <source>
        <dbReference type="EMBL" id="MBJ6724405.1"/>
    </source>
</evidence>
<accession>A0A8J7LV12</accession>
<protein>
    <submittedName>
        <fullName evidence="2">Uncharacterized protein</fullName>
    </submittedName>
</protein>
<dbReference type="RefSeq" id="WP_199383257.1">
    <property type="nucleotide sequence ID" value="NZ_JAEMHM010000005.1"/>
</dbReference>
<evidence type="ECO:0000256" key="1">
    <source>
        <dbReference type="SAM" id="SignalP"/>
    </source>
</evidence>
<reference evidence="2" key="1">
    <citation type="submission" date="2020-12" db="EMBL/GenBank/DDBJ databases">
        <title>Geomonas sp. Red875, isolated from river sediment.</title>
        <authorList>
            <person name="Xu Z."/>
            <person name="Zhang Z."/>
            <person name="Masuda Y."/>
            <person name="Itoh H."/>
            <person name="Senoo K."/>
        </authorList>
    </citation>
    <scope>NUCLEOTIDE SEQUENCE</scope>
    <source>
        <strain evidence="2">Red875</strain>
    </source>
</reference>
<gene>
    <name evidence="2" type="ORF">JFN93_06775</name>
</gene>
<feature type="signal peptide" evidence="1">
    <location>
        <begin position="1"/>
        <end position="24"/>
    </location>
</feature>
<proteinExistence type="predicted"/>
<feature type="chain" id="PRO_5035322771" evidence="1">
    <location>
        <begin position="25"/>
        <end position="273"/>
    </location>
</feature>
<comment type="caution">
    <text evidence="2">The sequence shown here is derived from an EMBL/GenBank/DDBJ whole genome shotgun (WGS) entry which is preliminary data.</text>
</comment>
<keyword evidence="1" id="KW-0732">Signal</keyword>
<dbReference type="AlphaFoldDB" id="A0A8J7LV12"/>
<name>A0A8J7LV12_9BACT</name>
<dbReference type="EMBL" id="JAEMHM010000005">
    <property type="protein sequence ID" value="MBJ6724405.1"/>
    <property type="molecule type" value="Genomic_DNA"/>
</dbReference>
<sequence length="273" mass="29173">MKKFAKILIQAMVLSIAAAGVAMATPSTQIWIPSTDVQDFKTFHLGIDNYFRASGVGRATGNPSVRDANVYDIGPVAGFLPFEKLKGEIGFDYLVSGTEPNDNHPWSGNIKLGTPEDSLFKNSPAIAIGGYNLAPSQPQAIAPGITAGQNILYGLVAKTLPAFGSVPSLGRFSVGYYGGSEKALLGPVKSDGSRDAENHGLLASWDRSMTEISDKLWAAVDYQGGKNVDSSVNFGVSWNFAKNVSVIFGYDVYLYKTLAGNNTFTTQLDINFP</sequence>
<keyword evidence="3" id="KW-1185">Reference proteome</keyword>
<organism evidence="2 3">
    <name type="scientific">Geomesophilobacter sediminis</name>
    <dbReference type="NCBI Taxonomy" id="2798584"/>
    <lineage>
        <taxon>Bacteria</taxon>
        <taxon>Pseudomonadati</taxon>
        <taxon>Thermodesulfobacteriota</taxon>
        <taxon>Desulfuromonadia</taxon>
        <taxon>Geobacterales</taxon>
        <taxon>Geobacteraceae</taxon>
        <taxon>Geomesophilobacter</taxon>
    </lineage>
</organism>
<dbReference type="Proteomes" id="UP000636888">
    <property type="component" value="Unassembled WGS sequence"/>
</dbReference>
<evidence type="ECO:0000313" key="3">
    <source>
        <dbReference type="Proteomes" id="UP000636888"/>
    </source>
</evidence>